<name>A0A212JGB2_9BACT</name>
<reference evidence="1" key="1">
    <citation type="submission" date="2016-04" db="EMBL/GenBank/DDBJ databases">
        <authorList>
            <person name="Evans L.H."/>
            <person name="Alamgir A."/>
            <person name="Owens N."/>
            <person name="Weber N.D."/>
            <person name="Virtaneva K."/>
            <person name="Barbian K."/>
            <person name="Babar A."/>
            <person name="Rosenke K."/>
        </authorList>
    </citation>
    <scope>NUCLEOTIDE SEQUENCE</scope>
    <source>
        <strain evidence="1">86-1</strain>
    </source>
</reference>
<evidence type="ECO:0000313" key="1">
    <source>
        <dbReference type="EMBL" id="SBV98489.1"/>
    </source>
</evidence>
<organism evidence="1">
    <name type="scientific">uncultured Dysgonomonas sp</name>
    <dbReference type="NCBI Taxonomy" id="206096"/>
    <lineage>
        <taxon>Bacteria</taxon>
        <taxon>Pseudomonadati</taxon>
        <taxon>Bacteroidota</taxon>
        <taxon>Bacteroidia</taxon>
        <taxon>Bacteroidales</taxon>
        <taxon>Dysgonomonadaceae</taxon>
        <taxon>Dysgonomonas</taxon>
        <taxon>environmental samples</taxon>
    </lineage>
</organism>
<dbReference type="AlphaFoldDB" id="A0A212JGB2"/>
<protein>
    <submittedName>
        <fullName evidence="1">Uncharacterized protein</fullName>
    </submittedName>
</protein>
<proteinExistence type="predicted"/>
<accession>A0A212JGB2</accession>
<dbReference type="EMBL" id="FLUM01000001">
    <property type="protein sequence ID" value="SBV98489.1"/>
    <property type="molecule type" value="Genomic_DNA"/>
</dbReference>
<sequence>MTKPNKIMEEKEFTGINIPSDITDPEVIEYFKLINEVFKMAFDKKLPILLLAELDSSNGITSAMGCPHCISKCITRFLDSYPKAMDIMMNGLVEHMINKHKESNPLSVIEQLVRDAKKNTAAGN</sequence>
<gene>
    <name evidence="1" type="ORF">KL86DYS1_12186</name>
</gene>